<dbReference type="PANTHER" id="PTHR10270">
    <property type="entry name" value="SOX TRANSCRIPTION FACTOR"/>
    <property type="match status" value="1"/>
</dbReference>
<dbReference type="GO" id="GO:0000122">
    <property type="term" value="P:negative regulation of transcription by RNA polymerase II"/>
    <property type="evidence" value="ECO:0007669"/>
    <property type="project" value="TreeGrafter"/>
</dbReference>
<sequence>RLENAFILFRRKYCEDHALGLTTPSASISTPSSKLRQADLSKTISQQWKALSPEERSYWEALAKEKKREHEMLHPNYVYRP</sequence>
<dbReference type="InterPro" id="IPR009071">
    <property type="entry name" value="HMG_box_dom"/>
</dbReference>
<dbReference type="Proteomes" id="UP001215280">
    <property type="component" value="Unassembled WGS sequence"/>
</dbReference>
<dbReference type="GO" id="GO:0000978">
    <property type="term" value="F:RNA polymerase II cis-regulatory region sequence-specific DNA binding"/>
    <property type="evidence" value="ECO:0007669"/>
    <property type="project" value="TreeGrafter"/>
</dbReference>
<reference evidence="5" key="1">
    <citation type="submission" date="2023-03" db="EMBL/GenBank/DDBJ databases">
        <title>Massive genome expansion in bonnet fungi (Mycena s.s.) driven by repeated elements and novel gene families across ecological guilds.</title>
        <authorList>
            <consortium name="Lawrence Berkeley National Laboratory"/>
            <person name="Harder C.B."/>
            <person name="Miyauchi S."/>
            <person name="Viragh M."/>
            <person name="Kuo A."/>
            <person name="Thoen E."/>
            <person name="Andreopoulos B."/>
            <person name="Lu D."/>
            <person name="Skrede I."/>
            <person name="Drula E."/>
            <person name="Henrissat B."/>
            <person name="Morin E."/>
            <person name="Kohler A."/>
            <person name="Barry K."/>
            <person name="LaButti K."/>
            <person name="Morin E."/>
            <person name="Salamov A."/>
            <person name="Lipzen A."/>
            <person name="Mereny Z."/>
            <person name="Hegedus B."/>
            <person name="Baldrian P."/>
            <person name="Stursova M."/>
            <person name="Weitz H."/>
            <person name="Taylor A."/>
            <person name="Grigoriev I.V."/>
            <person name="Nagy L.G."/>
            <person name="Martin F."/>
            <person name="Kauserud H."/>
        </authorList>
    </citation>
    <scope>NUCLEOTIDE SEQUENCE</scope>
    <source>
        <strain evidence="5">CBHHK188m</strain>
    </source>
</reference>
<evidence type="ECO:0000256" key="2">
    <source>
        <dbReference type="ARBA" id="ARBA00023163"/>
    </source>
</evidence>
<keyword evidence="6" id="KW-1185">Reference proteome</keyword>
<comment type="caution">
    <text evidence="5">The sequence shown here is derived from an EMBL/GenBank/DDBJ whole genome shotgun (WGS) entry which is preliminary data.</text>
</comment>
<dbReference type="EMBL" id="JARJLG010000071">
    <property type="protein sequence ID" value="KAJ7753329.1"/>
    <property type="molecule type" value="Genomic_DNA"/>
</dbReference>
<name>A0AAD7J0Q0_9AGAR</name>
<evidence type="ECO:0000313" key="6">
    <source>
        <dbReference type="Proteomes" id="UP001215280"/>
    </source>
</evidence>
<dbReference type="PANTHER" id="PTHR10270:SF161">
    <property type="entry name" value="SEX-DETERMINING REGION Y PROTEIN"/>
    <property type="match status" value="1"/>
</dbReference>
<dbReference type="GO" id="GO:0001228">
    <property type="term" value="F:DNA-binding transcription activator activity, RNA polymerase II-specific"/>
    <property type="evidence" value="ECO:0007669"/>
    <property type="project" value="TreeGrafter"/>
</dbReference>
<accession>A0AAD7J0Q0</accession>
<keyword evidence="3" id="KW-0539">Nucleus</keyword>
<feature type="DNA-binding region" description="HMG box" evidence="3">
    <location>
        <begin position="1"/>
        <end position="78"/>
    </location>
</feature>
<feature type="domain" description="HMG box" evidence="4">
    <location>
        <begin position="1"/>
        <end position="78"/>
    </location>
</feature>
<feature type="non-terminal residue" evidence="5">
    <location>
        <position position="81"/>
    </location>
</feature>
<dbReference type="SMART" id="SM00398">
    <property type="entry name" value="HMG"/>
    <property type="match status" value="1"/>
</dbReference>
<dbReference type="CDD" id="cd01389">
    <property type="entry name" value="HMG-box_ROX1-like"/>
    <property type="match status" value="1"/>
</dbReference>
<dbReference type="InterPro" id="IPR050140">
    <property type="entry name" value="SRY-related_HMG-box_TF-like"/>
</dbReference>
<evidence type="ECO:0000259" key="4">
    <source>
        <dbReference type="PROSITE" id="PS50118"/>
    </source>
</evidence>
<dbReference type="InterPro" id="IPR036910">
    <property type="entry name" value="HMG_box_dom_sf"/>
</dbReference>
<evidence type="ECO:0000256" key="3">
    <source>
        <dbReference type="PROSITE-ProRule" id="PRU00267"/>
    </source>
</evidence>
<keyword evidence="1 3" id="KW-0238">DNA-binding</keyword>
<dbReference type="Pfam" id="PF00505">
    <property type="entry name" value="HMG_box"/>
    <property type="match status" value="1"/>
</dbReference>
<keyword evidence="2" id="KW-0804">Transcription</keyword>
<gene>
    <name evidence="5" type="ORF">DFH07DRAFT_692609</name>
</gene>
<dbReference type="GO" id="GO:0005634">
    <property type="term" value="C:nucleus"/>
    <property type="evidence" value="ECO:0007669"/>
    <property type="project" value="UniProtKB-UniRule"/>
</dbReference>
<dbReference type="AlphaFoldDB" id="A0AAD7J0Q0"/>
<feature type="non-terminal residue" evidence="5">
    <location>
        <position position="1"/>
    </location>
</feature>
<evidence type="ECO:0000256" key="1">
    <source>
        <dbReference type="ARBA" id="ARBA00023125"/>
    </source>
</evidence>
<dbReference type="GO" id="GO:0030154">
    <property type="term" value="P:cell differentiation"/>
    <property type="evidence" value="ECO:0007669"/>
    <property type="project" value="TreeGrafter"/>
</dbReference>
<dbReference type="SUPFAM" id="SSF47095">
    <property type="entry name" value="HMG-box"/>
    <property type="match status" value="1"/>
</dbReference>
<proteinExistence type="predicted"/>
<dbReference type="PROSITE" id="PS50118">
    <property type="entry name" value="HMG_BOX_2"/>
    <property type="match status" value="1"/>
</dbReference>
<evidence type="ECO:0000313" key="5">
    <source>
        <dbReference type="EMBL" id="KAJ7753329.1"/>
    </source>
</evidence>
<dbReference type="Gene3D" id="1.10.30.10">
    <property type="entry name" value="High mobility group box domain"/>
    <property type="match status" value="1"/>
</dbReference>
<organism evidence="5 6">
    <name type="scientific">Mycena maculata</name>
    <dbReference type="NCBI Taxonomy" id="230809"/>
    <lineage>
        <taxon>Eukaryota</taxon>
        <taxon>Fungi</taxon>
        <taxon>Dikarya</taxon>
        <taxon>Basidiomycota</taxon>
        <taxon>Agaricomycotina</taxon>
        <taxon>Agaricomycetes</taxon>
        <taxon>Agaricomycetidae</taxon>
        <taxon>Agaricales</taxon>
        <taxon>Marasmiineae</taxon>
        <taxon>Mycenaceae</taxon>
        <taxon>Mycena</taxon>
    </lineage>
</organism>
<protein>
    <recommendedName>
        <fullName evidence="4">HMG box domain-containing protein</fullName>
    </recommendedName>
</protein>